<name>A0A7W7ZU70_9BACT</name>
<sequence>MSASEKAELSLEPLELIENESGPFTWNVDDSFIDPLGYAGIEPASPAQLARMKDKARRPLEDPKDFTDEITKHFRDELRKQEQSPDAFSKRLETYLAKSDGQYEIRSNKEARRRERGVEQNLTKFVQGSQYIYGDGQSRKILYVLIFPTSLRILTD</sequence>
<dbReference type="EMBL" id="JACHIO010000024">
    <property type="protein sequence ID" value="MBB5066175.1"/>
    <property type="molecule type" value="Genomic_DNA"/>
</dbReference>
<proteinExistence type="predicted"/>
<gene>
    <name evidence="1" type="ORF">HDF15_004549</name>
</gene>
<reference evidence="1 2" key="1">
    <citation type="submission" date="2020-08" db="EMBL/GenBank/DDBJ databases">
        <title>Genomic Encyclopedia of Type Strains, Phase IV (KMG-V): Genome sequencing to study the core and pangenomes of soil and plant-associated prokaryotes.</title>
        <authorList>
            <person name="Whitman W."/>
        </authorList>
    </citation>
    <scope>NUCLEOTIDE SEQUENCE [LARGE SCALE GENOMIC DNA]</scope>
    <source>
        <strain evidence="1 2">X5P3</strain>
    </source>
</reference>
<accession>A0A7W7ZU70</accession>
<evidence type="ECO:0000313" key="1">
    <source>
        <dbReference type="EMBL" id="MBB5066175.1"/>
    </source>
</evidence>
<dbReference type="AlphaFoldDB" id="A0A7W7ZU70"/>
<dbReference type="RefSeq" id="WP_184259487.1">
    <property type="nucleotide sequence ID" value="NZ_JACHIO010000024.1"/>
</dbReference>
<comment type="caution">
    <text evidence="1">The sequence shown here is derived from an EMBL/GenBank/DDBJ whole genome shotgun (WGS) entry which is preliminary data.</text>
</comment>
<protein>
    <submittedName>
        <fullName evidence="1">Uncharacterized protein</fullName>
    </submittedName>
</protein>
<dbReference type="Proteomes" id="UP000584867">
    <property type="component" value="Unassembled WGS sequence"/>
</dbReference>
<organism evidence="1 2">
    <name type="scientific">Granulicella mallensis</name>
    <dbReference type="NCBI Taxonomy" id="940614"/>
    <lineage>
        <taxon>Bacteria</taxon>
        <taxon>Pseudomonadati</taxon>
        <taxon>Acidobacteriota</taxon>
        <taxon>Terriglobia</taxon>
        <taxon>Terriglobales</taxon>
        <taxon>Acidobacteriaceae</taxon>
        <taxon>Granulicella</taxon>
    </lineage>
</organism>
<evidence type="ECO:0000313" key="2">
    <source>
        <dbReference type="Proteomes" id="UP000584867"/>
    </source>
</evidence>